<evidence type="ECO:0000313" key="2">
    <source>
        <dbReference type="EMBL" id="NUC72525.1"/>
    </source>
</evidence>
<proteinExistence type="predicted"/>
<dbReference type="Proteomes" id="UP001016761">
    <property type="component" value="Unassembled WGS sequence"/>
</dbReference>
<keyword evidence="1" id="KW-1133">Transmembrane helix</keyword>
<reference evidence="2 3" key="1">
    <citation type="submission" date="2020-06" db="EMBL/GenBank/DDBJ databases">
        <title>Haloterrigena sp. nov., an extremely halophilic archaeon isolated from a saline sediment.</title>
        <authorList>
            <person name="Liu B.-B."/>
        </authorList>
    </citation>
    <scope>NUCLEOTIDE SEQUENCE [LARGE SCALE GENOMIC DNA]</scope>
    <source>
        <strain evidence="2 3">SYSU A558-1</strain>
    </source>
</reference>
<feature type="transmembrane region" description="Helical" evidence="1">
    <location>
        <begin position="141"/>
        <end position="166"/>
    </location>
</feature>
<keyword evidence="1" id="KW-0812">Transmembrane</keyword>
<evidence type="ECO:0000313" key="3">
    <source>
        <dbReference type="Proteomes" id="UP001016761"/>
    </source>
</evidence>
<gene>
    <name evidence="2" type="ORF">HTZ84_09425</name>
</gene>
<organism evidence="2 3">
    <name type="scientific">Haloterrigena gelatinilytica</name>
    <dbReference type="NCBI Taxonomy" id="2741724"/>
    <lineage>
        <taxon>Archaea</taxon>
        <taxon>Methanobacteriati</taxon>
        <taxon>Methanobacteriota</taxon>
        <taxon>Stenosarchaea group</taxon>
        <taxon>Halobacteria</taxon>
        <taxon>Halobacteriales</taxon>
        <taxon>Natrialbaceae</taxon>
        <taxon>Haloterrigena</taxon>
    </lineage>
</organism>
<dbReference type="EMBL" id="JABUQZ010000001">
    <property type="protein sequence ID" value="NUC72525.1"/>
    <property type="molecule type" value="Genomic_DNA"/>
</dbReference>
<sequence>MTNKPYTDDGEQPVDRDLMNALATDALSVFRIDLFVVTLYASILALVFREGSETFILRIAGSLYTNFGFQFLLGSMLAAVLLYVQIRLVATRDTYRNRGIVNDEKMMTYSLGATALGSVLAVFLLLAGVLDGLSGGGVPAIQVTALFFQLWLIVVLFDLLALPVLVRRWGRQAREYMAAWRSSETDEINMEDD</sequence>
<evidence type="ECO:0000256" key="1">
    <source>
        <dbReference type="SAM" id="Phobius"/>
    </source>
</evidence>
<feature type="transmembrane region" description="Helical" evidence="1">
    <location>
        <begin position="107"/>
        <end position="129"/>
    </location>
</feature>
<comment type="caution">
    <text evidence="2">The sequence shown here is derived from an EMBL/GenBank/DDBJ whole genome shotgun (WGS) entry which is preliminary data.</text>
</comment>
<feature type="transmembrane region" description="Helical" evidence="1">
    <location>
        <begin position="67"/>
        <end position="86"/>
    </location>
</feature>
<dbReference type="RefSeq" id="WP_174680436.1">
    <property type="nucleotide sequence ID" value="NZ_JABUQZ010000001.1"/>
</dbReference>
<name>A0ABX2LD91_9EURY</name>
<keyword evidence="1" id="KW-0472">Membrane</keyword>
<protein>
    <submittedName>
        <fullName evidence="2">Uncharacterized protein</fullName>
    </submittedName>
</protein>
<keyword evidence="3" id="KW-1185">Reference proteome</keyword>
<accession>A0ABX2LD91</accession>
<feature type="transmembrane region" description="Helical" evidence="1">
    <location>
        <begin position="26"/>
        <end position="47"/>
    </location>
</feature>